<reference evidence="4 5" key="1">
    <citation type="journal article" date="2019" name="Int. J. Syst. Evol. Microbiol.">
        <title>The Global Catalogue of Microorganisms (GCM) 10K type strain sequencing project: providing services to taxonomists for standard genome sequencing and annotation.</title>
        <authorList>
            <consortium name="The Broad Institute Genomics Platform"/>
            <consortium name="The Broad Institute Genome Sequencing Center for Infectious Disease"/>
            <person name="Wu L."/>
            <person name="Ma J."/>
        </authorList>
    </citation>
    <scope>NUCLEOTIDE SEQUENCE [LARGE SCALE GENOMIC DNA]</scope>
    <source>
        <strain evidence="4 5">JCM 10696</strain>
    </source>
</reference>
<sequence length="254" mass="27794">MTKSQPPAADGRSARSRPSSRGGRPARIDRAAIARAAGEIPLAELSMRSVAERLGVTVSSLYHYVAGRDELFALAAEQTVRRLAHPVDRGQHWAVWFYEWAVYIRSAFVADPGLLKQYVDGVIGVEAMAENLNAALDLCVRQGFSVSAALRTYELVSECALGSAITQIRGDHARATGRSVDRVIRRMIVDGDRPLPRLEFLLTGGTIEQTFPFPDQITTVLLGVALQRDENVAEIRDLLRAESRAGAERTRPAS</sequence>
<dbReference type="InterPro" id="IPR009057">
    <property type="entry name" value="Homeodomain-like_sf"/>
</dbReference>
<accession>A0ABN1RWE4</accession>
<dbReference type="EMBL" id="BAAAHH010000041">
    <property type="protein sequence ID" value="GAA0966078.1"/>
    <property type="molecule type" value="Genomic_DNA"/>
</dbReference>
<dbReference type="Gene3D" id="1.10.357.10">
    <property type="entry name" value="Tetracycline Repressor, domain 2"/>
    <property type="match status" value="1"/>
</dbReference>
<feature type="domain" description="HTH tetR-type" evidence="3">
    <location>
        <begin position="32"/>
        <end position="73"/>
    </location>
</feature>
<keyword evidence="1" id="KW-0238">DNA-binding</keyword>
<dbReference type="InterPro" id="IPR001647">
    <property type="entry name" value="HTH_TetR"/>
</dbReference>
<evidence type="ECO:0000256" key="1">
    <source>
        <dbReference type="ARBA" id="ARBA00023125"/>
    </source>
</evidence>
<evidence type="ECO:0000259" key="3">
    <source>
        <dbReference type="Pfam" id="PF00440"/>
    </source>
</evidence>
<evidence type="ECO:0000256" key="2">
    <source>
        <dbReference type="SAM" id="MobiDB-lite"/>
    </source>
</evidence>
<dbReference type="InterPro" id="IPR036271">
    <property type="entry name" value="Tet_transcr_reg_TetR-rel_C_sf"/>
</dbReference>
<evidence type="ECO:0000313" key="5">
    <source>
        <dbReference type="Proteomes" id="UP001500665"/>
    </source>
</evidence>
<evidence type="ECO:0000313" key="4">
    <source>
        <dbReference type="EMBL" id="GAA0966078.1"/>
    </source>
</evidence>
<feature type="region of interest" description="Disordered" evidence="2">
    <location>
        <begin position="1"/>
        <end position="28"/>
    </location>
</feature>
<organism evidence="4 5">
    <name type="scientific">Actinocorallia libanotica</name>
    <dbReference type="NCBI Taxonomy" id="46162"/>
    <lineage>
        <taxon>Bacteria</taxon>
        <taxon>Bacillati</taxon>
        <taxon>Actinomycetota</taxon>
        <taxon>Actinomycetes</taxon>
        <taxon>Streptosporangiales</taxon>
        <taxon>Thermomonosporaceae</taxon>
        <taxon>Actinocorallia</taxon>
    </lineage>
</organism>
<dbReference type="RefSeq" id="WP_344245874.1">
    <property type="nucleotide sequence ID" value="NZ_BAAAHH010000041.1"/>
</dbReference>
<dbReference type="SUPFAM" id="SSF48498">
    <property type="entry name" value="Tetracyclin repressor-like, C-terminal domain"/>
    <property type="match status" value="1"/>
</dbReference>
<name>A0ABN1RWE4_9ACTN</name>
<dbReference type="Pfam" id="PF00440">
    <property type="entry name" value="TetR_N"/>
    <property type="match status" value="1"/>
</dbReference>
<comment type="caution">
    <text evidence="4">The sequence shown here is derived from an EMBL/GenBank/DDBJ whole genome shotgun (WGS) entry which is preliminary data.</text>
</comment>
<gene>
    <name evidence="4" type="ORF">GCM10009550_67650</name>
</gene>
<protein>
    <recommendedName>
        <fullName evidence="3">HTH tetR-type domain-containing protein</fullName>
    </recommendedName>
</protein>
<feature type="compositionally biased region" description="Low complexity" evidence="2">
    <location>
        <begin position="1"/>
        <end position="25"/>
    </location>
</feature>
<proteinExistence type="predicted"/>
<keyword evidence="5" id="KW-1185">Reference proteome</keyword>
<dbReference type="SUPFAM" id="SSF46689">
    <property type="entry name" value="Homeodomain-like"/>
    <property type="match status" value="1"/>
</dbReference>
<dbReference type="Proteomes" id="UP001500665">
    <property type="component" value="Unassembled WGS sequence"/>
</dbReference>